<dbReference type="GO" id="GO:0016758">
    <property type="term" value="F:hexosyltransferase activity"/>
    <property type="evidence" value="ECO:0007669"/>
    <property type="project" value="UniProtKB-ARBA"/>
</dbReference>
<keyword evidence="3" id="KW-1185">Reference proteome</keyword>
<keyword evidence="2" id="KW-0808">Transferase</keyword>
<reference evidence="2 3" key="1">
    <citation type="submission" date="2018-01" db="EMBL/GenBank/DDBJ databases">
        <title>The draft genome of an aniline degradation strain ANB-1.</title>
        <authorList>
            <person name="Zhang L."/>
            <person name="Jiang J."/>
        </authorList>
    </citation>
    <scope>NUCLEOTIDE SEQUENCE [LARGE SCALE GENOMIC DNA]</scope>
    <source>
        <strain evidence="2 3">ANB-1</strain>
    </source>
</reference>
<dbReference type="CDD" id="cd00761">
    <property type="entry name" value="Glyco_tranf_GTA_type"/>
    <property type="match status" value="1"/>
</dbReference>
<evidence type="ECO:0000313" key="3">
    <source>
        <dbReference type="Proteomes" id="UP000235994"/>
    </source>
</evidence>
<sequence length="657" mass="75870">MMKVSIVIPCYNAIDKVGRCLASLELIDFDPSEYEVIFVDDCSTDGTYDLLDKVCAGKKHWRLLRLQQNSGSPSRPRNHGIDVARGEYIYFLDCDDEILPSALRDQYALASRTGACVVRSELLAYNGRDRKLMNQLPGWHEGLSKRERIELIIGKQSTVPTSFIKTELLRANDIRWPEEIRMGEDTLFLARVLLQAECVEYLPSPSYVYFKLPALTPASTQRYGRRELRDHLQVWTTVQGLLKGGGVDYFKTRLYVGLRVALESLIFRNRGDVDPETFQLLQQFVSQHWPHISSFKYSERITDLLACARSGGYDDFQRLCRPRLLIAGHDLKFISDAIPDLSDTFDIRLDEWTGHATHDESASLRHLEWAEFIWCEWLLKNAEWYAAHKRPHQRLVVRMHRMELDRTHGEKMNVDNIDAIVTVSALFFERLLERFPNIPRWKVRLIDNYVRLNEYRTDWHPERLFTLGMIGILPARKGLLRALRILRDLREQDSRFRLEIFGHKPENLAWVARNRNEMAYFHECSAFIEATGLKSAVRFNGHANVKSELAARHIGYVLSVSDSDYGFPGPESFHLAVADAFAAGGIGVLRYWPGAEYIWPQRFIHETDGEIVDKLVQLARNHFAFGEHSEAGRVNIMNMYSLDKFIGSVKELFLEIA</sequence>
<evidence type="ECO:0000313" key="2">
    <source>
        <dbReference type="EMBL" id="PND29979.1"/>
    </source>
</evidence>
<name>A0A2N8K954_9BURK</name>
<proteinExistence type="predicted"/>
<gene>
    <name evidence="2" type="ORF">C1I89_31870</name>
</gene>
<comment type="caution">
    <text evidence="2">The sequence shown here is derived from an EMBL/GenBank/DDBJ whole genome shotgun (WGS) entry which is preliminary data.</text>
</comment>
<dbReference type="SUPFAM" id="SSF53448">
    <property type="entry name" value="Nucleotide-diphospho-sugar transferases"/>
    <property type="match status" value="1"/>
</dbReference>
<feature type="domain" description="Glycosyltransferase 2-like" evidence="1">
    <location>
        <begin position="5"/>
        <end position="135"/>
    </location>
</feature>
<dbReference type="Proteomes" id="UP000235994">
    <property type="component" value="Unassembled WGS sequence"/>
</dbReference>
<organism evidence="2 3">
    <name type="scientific">Achromobacter pulmonis</name>
    <dbReference type="NCBI Taxonomy" id="1389932"/>
    <lineage>
        <taxon>Bacteria</taxon>
        <taxon>Pseudomonadati</taxon>
        <taxon>Pseudomonadota</taxon>
        <taxon>Betaproteobacteria</taxon>
        <taxon>Burkholderiales</taxon>
        <taxon>Alcaligenaceae</taxon>
        <taxon>Achromobacter</taxon>
    </lineage>
</organism>
<dbReference type="AlphaFoldDB" id="A0A2N8K954"/>
<dbReference type="EMBL" id="POQS01000014">
    <property type="protein sequence ID" value="PND29979.1"/>
    <property type="molecule type" value="Genomic_DNA"/>
</dbReference>
<dbReference type="Gene3D" id="3.90.550.10">
    <property type="entry name" value="Spore Coat Polysaccharide Biosynthesis Protein SpsA, Chain A"/>
    <property type="match status" value="1"/>
</dbReference>
<dbReference type="PANTHER" id="PTHR22916:SF3">
    <property type="entry name" value="UDP-GLCNAC:BETAGAL BETA-1,3-N-ACETYLGLUCOSAMINYLTRANSFERASE-LIKE PROTEIN 1"/>
    <property type="match status" value="1"/>
</dbReference>
<dbReference type="PANTHER" id="PTHR22916">
    <property type="entry name" value="GLYCOSYLTRANSFERASE"/>
    <property type="match status" value="1"/>
</dbReference>
<dbReference type="Gene3D" id="3.40.50.2000">
    <property type="entry name" value="Glycogen Phosphorylase B"/>
    <property type="match status" value="1"/>
</dbReference>
<dbReference type="InterPro" id="IPR029044">
    <property type="entry name" value="Nucleotide-diphossugar_trans"/>
</dbReference>
<accession>A0A2N8K954</accession>
<dbReference type="SUPFAM" id="SSF53756">
    <property type="entry name" value="UDP-Glycosyltransferase/glycogen phosphorylase"/>
    <property type="match status" value="1"/>
</dbReference>
<evidence type="ECO:0000259" key="1">
    <source>
        <dbReference type="Pfam" id="PF00535"/>
    </source>
</evidence>
<dbReference type="Pfam" id="PF00535">
    <property type="entry name" value="Glycos_transf_2"/>
    <property type="match status" value="1"/>
</dbReference>
<dbReference type="InterPro" id="IPR001173">
    <property type="entry name" value="Glyco_trans_2-like"/>
</dbReference>
<protein>
    <submittedName>
        <fullName evidence="2">Glycosyl transferase</fullName>
    </submittedName>
</protein>